<organism evidence="2 3">
    <name type="scientific">Thalassiosira oceanica</name>
    <name type="common">Marine diatom</name>
    <dbReference type="NCBI Taxonomy" id="159749"/>
    <lineage>
        <taxon>Eukaryota</taxon>
        <taxon>Sar</taxon>
        <taxon>Stramenopiles</taxon>
        <taxon>Ochrophyta</taxon>
        <taxon>Bacillariophyta</taxon>
        <taxon>Coscinodiscophyceae</taxon>
        <taxon>Thalassiosirophycidae</taxon>
        <taxon>Thalassiosirales</taxon>
        <taxon>Thalassiosiraceae</taxon>
        <taxon>Thalassiosira</taxon>
    </lineage>
</organism>
<dbReference type="Proteomes" id="UP000266841">
    <property type="component" value="Unassembled WGS sequence"/>
</dbReference>
<feature type="region of interest" description="Disordered" evidence="1">
    <location>
        <begin position="1"/>
        <end position="23"/>
    </location>
</feature>
<dbReference type="AlphaFoldDB" id="K0SVL8"/>
<evidence type="ECO:0000313" key="3">
    <source>
        <dbReference type="Proteomes" id="UP000266841"/>
    </source>
</evidence>
<keyword evidence="3" id="KW-1185">Reference proteome</keyword>
<evidence type="ECO:0000256" key="1">
    <source>
        <dbReference type="SAM" id="MobiDB-lite"/>
    </source>
</evidence>
<sequence length="23" mass="2573">MTTTTTTTTRETELGAASRMQRK</sequence>
<feature type="non-terminal residue" evidence="2">
    <location>
        <position position="23"/>
    </location>
</feature>
<gene>
    <name evidence="2" type="ORF">THAOC_14159</name>
</gene>
<reference evidence="2 3" key="1">
    <citation type="journal article" date="2012" name="Genome Biol.">
        <title>Genome and low-iron response of an oceanic diatom adapted to chronic iron limitation.</title>
        <authorList>
            <person name="Lommer M."/>
            <person name="Specht M."/>
            <person name="Roy A.S."/>
            <person name="Kraemer L."/>
            <person name="Andreson R."/>
            <person name="Gutowska M.A."/>
            <person name="Wolf J."/>
            <person name="Bergner S.V."/>
            <person name="Schilhabel M.B."/>
            <person name="Klostermeier U.C."/>
            <person name="Beiko R.G."/>
            <person name="Rosenstiel P."/>
            <person name="Hippler M."/>
            <person name="Laroche J."/>
        </authorList>
    </citation>
    <scope>NUCLEOTIDE SEQUENCE [LARGE SCALE GENOMIC DNA]</scope>
    <source>
        <strain evidence="2 3">CCMP1005</strain>
    </source>
</reference>
<evidence type="ECO:0000313" key="2">
    <source>
        <dbReference type="EMBL" id="EJK65041.1"/>
    </source>
</evidence>
<name>K0SVL8_THAOC</name>
<proteinExistence type="predicted"/>
<dbReference type="EMBL" id="AGNL01016513">
    <property type="protein sequence ID" value="EJK65041.1"/>
    <property type="molecule type" value="Genomic_DNA"/>
</dbReference>
<protein>
    <submittedName>
        <fullName evidence="2">Uncharacterized protein</fullName>
    </submittedName>
</protein>
<comment type="caution">
    <text evidence="2">The sequence shown here is derived from an EMBL/GenBank/DDBJ whole genome shotgun (WGS) entry which is preliminary data.</text>
</comment>
<accession>K0SVL8</accession>